<dbReference type="InterPro" id="IPR014729">
    <property type="entry name" value="Rossmann-like_a/b/a_fold"/>
</dbReference>
<evidence type="ECO:0000256" key="3">
    <source>
        <dbReference type="ARBA" id="ARBA00022840"/>
    </source>
</evidence>
<feature type="domain" description="UspA" evidence="4">
    <location>
        <begin position="168"/>
        <end position="303"/>
    </location>
</feature>
<organism evidence="5 6">
    <name type="scientific">Nocardia gamkensis</name>
    <dbReference type="NCBI Taxonomy" id="352869"/>
    <lineage>
        <taxon>Bacteria</taxon>
        <taxon>Bacillati</taxon>
        <taxon>Actinomycetota</taxon>
        <taxon>Actinomycetes</taxon>
        <taxon>Mycobacteriales</taxon>
        <taxon>Nocardiaceae</taxon>
        <taxon>Nocardia</taxon>
    </lineage>
</organism>
<dbReference type="Pfam" id="PF00582">
    <property type="entry name" value="Usp"/>
    <property type="match status" value="2"/>
</dbReference>
<dbReference type="RefSeq" id="WP_062969967.1">
    <property type="nucleotide sequence ID" value="NZ_JAAXOS010000003.1"/>
</dbReference>
<gene>
    <name evidence="5" type="ORF">HGB38_06800</name>
</gene>
<dbReference type="EMBL" id="JAAXOS010000003">
    <property type="protein sequence ID" value="NKY25929.1"/>
    <property type="molecule type" value="Genomic_DNA"/>
</dbReference>
<name>A0A7X6R210_9NOCA</name>
<comment type="caution">
    <text evidence="5">The sequence shown here is derived from an EMBL/GenBank/DDBJ whole genome shotgun (WGS) entry which is preliminary data.</text>
</comment>
<comment type="similarity">
    <text evidence="1">Belongs to the universal stress protein A family.</text>
</comment>
<evidence type="ECO:0000256" key="1">
    <source>
        <dbReference type="ARBA" id="ARBA00008791"/>
    </source>
</evidence>
<dbReference type="SUPFAM" id="SSF52402">
    <property type="entry name" value="Adenine nucleotide alpha hydrolases-like"/>
    <property type="match status" value="2"/>
</dbReference>
<dbReference type="PANTHER" id="PTHR46268:SF27">
    <property type="entry name" value="UNIVERSAL STRESS PROTEIN RV2623"/>
    <property type="match status" value="1"/>
</dbReference>
<protein>
    <submittedName>
        <fullName evidence="5">Universal stress protein</fullName>
    </submittedName>
</protein>
<dbReference type="Proteomes" id="UP000540698">
    <property type="component" value="Unassembled WGS sequence"/>
</dbReference>
<dbReference type="GO" id="GO:0005524">
    <property type="term" value="F:ATP binding"/>
    <property type="evidence" value="ECO:0007669"/>
    <property type="project" value="UniProtKB-KW"/>
</dbReference>
<dbReference type="InterPro" id="IPR006016">
    <property type="entry name" value="UspA"/>
</dbReference>
<evidence type="ECO:0000313" key="5">
    <source>
        <dbReference type="EMBL" id="NKY25929.1"/>
    </source>
</evidence>
<dbReference type="InterPro" id="IPR006015">
    <property type="entry name" value="Universal_stress_UspA"/>
</dbReference>
<dbReference type="AlphaFoldDB" id="A0A7X6R210"/>
<keyword evidence="3" id="KW-0067">ATP-binding</keyword>
<dbReference type="PANTHER" id="PTHR46268">
    <property type="entry name" value="STRESS RESPONSE PROTEIN NHAX"/>
    <property type="match status" value="1"/>
</dbReference>
<feature type="domain" description="UspA" evidence="4">
    <location>
        <begin position="16"/>
        <end position="154"/>
    </location>
</feature>
<evidence type="ECO:0000313" key="6">
    <source>
        <dbReference type="Proteomes" id="UP000540698"/>
    </source>
</evidence>
<keyword evidence="2" id="KW-0547">Nucleotide-binding</keyword>
<evidence type="ECO:0000259" key="4">
    <source>
        <dbReference type="Pfam" id="PF00582"/>
    </source>
</evidence>
<sequence>MTERRFDDPHHLATAKVIVGVDGSDGSWAAVRWAAQFAAERGRELEILHGMDLVGTGWVLGDYEVAIPSVIDAVREQGGEVVARAERLARSSAPGLRVSTRVSSDTGRELLIEHSAEAYAVVIGATGNAGTFTHLGSTLLAVTAHAHGTVVVVRTGPDDGDAIQVPGPVVVGVDGSAGGDAAIAAAFAEAAERGAELVAVHVWSDWDFGRFAGHTSLGELDLDNVERAILAERLAGWQEKFPEVRVARKVEVSAPAPHLLDWSKVAQLLVVGSRGRGGFAGMLLGSTANTLVQHASCPVMVVHSREEQRGSGDRR</sequence>
<reference evidence="5 6" key="1">
    <citation type="submission" date="2020-04" db="EMBL/GenBank/DDBJ databases">
        <title>MicrobeNet Type strains.</title>
        <authorList>
            <person name="Nicholson A.C."/>
        </authorList>
    </citation>
    <scope>NUCLEOTIDE SEQUENCE [LARGE SCALE GENOMIC DNA]</scope>
    <source>
        <strain evidence="5 6">DSM 44956</strain>
    </source>
</reference>
<proteinExistence type="inferred from homology"/>
<dbReference type="PRINTS" id="PR01438">
    <property type="entry name" value="UNVRSLSTRESS"/>
</dbReference>
<evidence type="ECO:0000256" key="2">
    <source>
        <dbReference type="ARBA" id="ARBA00022741"/>
    </source>
</evidence>
<dbReference type="Gene3D" id="3.40.50.620">
    <property type="entry name" value="HUPs"/>
    <property type="match status" value="2"/>
</dbReference>
<keyword evidence="6" id="KW-1185">Reference proteome</keyword>
<accession>A0A7X6R210</accession>